<dbReference type="SUPFAM" id="SSF52283">
    <property type="entry name" value="Formate/glycerate dehydrogenase catalytic domain-like"/>
    <property type="match status" value="1"/>
</dbReference>
<feature type="domain" description="D-isomer specific 2-hydroxyacid dehydrogenase NAD-binding" evidence="9">
    <location>
        <begin position="125"/>
        <end position="298"/>
    </location>
</feature>
<dbReference type="GO" id="GO:0009854">
    <property type="term" value="P:oxidative photosynthetic carbon pathway"/>
    <property type="evidence" value="ECO:0007669"/>
    <property type="project" value="UniProtKB-KW"/>
</dbReference>
<evidence type="ECO:0000313" key="10">
    <source>
        <dbReference type="EMBL" id="GMJ04814.1"/>
    </source>
</evidence>
<protein>
    <submittedName>
        <fullName evidence="10">Hydroxyphenylpyruvate reductase 3, hydroxypyruvate reductase 3</fullName>
    </submittedName>
</protein>
<dbReference type="EMBL" id="BSYR01000040">
    <property type="protein sequence ID" value="GMJ04814.1"/>
    <property type="molecule type" value="Genomic_DNA"/>
</dbReference>
<organism evidence="10 11">
    <name type="scientific">Hibiscus trionum</name>
    <name type="common">Flower of an hour</name>
    <dbReference type="NCBI Taxonomy" id="183268"/>
    <lineage>
        <taxon>Eukaryota</taxon>
        <taxon>Viridiplantae</taxon>
        <taxon>Streptophyta</taxon>
        <taxon>Embryophyta</taxon>
        <taxon>Tracheophyta</taxon>
        <taxon>Spermatophyta</taxon>
        <taxon>Magnoliopsida</taxon>
        <taxon>eudicotyledons</taxon>
        <taxon>Gunneridae</taxon>
        <taxon>Pentapetalae</taxon>
        <taxon>rosids</taxon>
        <taxon>malvids</taxon>
        <taxon>Malvales</taxon>
        <taxon>Malvaceae</taxon>
        <taxon>Malvoideae</taxon>
        <taxon>Hibiscus</taxon>
    </lineage>
</organism>
<reference evidence="10" key="1">
    <citation type="submission" date="2023-05" db="EMBL/GenBank/DDBJ databases">
        <title>Genome and transcriptome analyses reveal genes involved in the formation of fine ridges on petal epidermal cells in Hibiscus trionum.</title>
        <authorList>
            <person name="Koshimizu S."/>
            <person name="Masuda S."/>
            <person name="Ishii T."/>
            <person name="Shirasu K."/>
            <person name="Hoshino A."/>
            <person name="Arita M."/>
        </authorList>
    </citation>
    <scope>NUCLEOTIDE SEQUENCE</scope>
    <source>
        <strain evidence="10">Hamamatsu line</strain>
    </source>
</reference>
<dbReference type="GO" id="GO:0030267">
    <property type="term" value="F:glyoxylate reductase (NADPH) activity"/>
    <property type="evidence" value="ECO:0007669"/>
    <property type="project" value="TreeGrafter"/>
</dbReference>
<dbReference type="CDD" id="cd12156">
    <property type="entry name" value="HPPR"/>
    <property type="match status" value="1"/>
</dbReference>
<dbReference type="FunFam" id="3.40.50.720:FF:000213">
    <property type="entry name" value="Putative 2-hydroxyacid dehydrogenase"/>
    <property type="match status" value="1"/>
</dbReference>
<comment type="similarity">
    <text evidence="6">Belongs to the D-isomer specific 2-hydroxyacid dehydrogenase family. GyaR subfamily.</text>
</comment>
<feature type="domain" description="D-isomer specific 2-hydroxyacid dehydrogenase catalytic" evidence="8">
    <location>
        <begin position="56"/>
        <end position="329"/>
    </location>
</feature>
<proteinExistence type="inferred from homology"/>
<dbReference type="InterPro" id="IPR050223">
    <property type="entry name" value="D-isomer_2-hydroxyacid_DH"/>
</dbReference>
<evidence type="ECO:0000256" key="4">
    <source>
        <dbReference type="ARBA" id="ARBA00023027"/>
    </source>
</evidence>
<keyword evidence="4" id="KW-0520">NAD</keyword>
<evidence type="ECO:0000256" key="1">
    <source>
        <dbReference type="ARBA" id="ARBA00022594"/>
    </source>
</evidence>
<dbReference type="InterPro" id="IPR006139">
    <property type="entry name" value="D-isomer_2_OHA_DH_cat_dom"/>
</dbReference>
<sequence length="332" mass="36143">MAAKDTQQPKELPTVLLHRLPSMNLPPNPSFRDHLRSLFHLLDPHDSSEPYDSFLSRHAHSIRAILPVGPAPISSEFLQRLPVLELVVATSAGLDHIDLPACRSRGIVVTNASFAFAEDVADCAVGLLFDVLRRISAADRFVRGRLWPVKKEYPLGFKLGGKRVGIVGMGSIGCEVAKRLSAFGCTIAYTSRKKKQSVPFPFYTNVGDLAANTGVLILCCSLTEETYHIVNRDVMIALGKEGVIINVGRGSLVDEKELVQCLVQGEIGGAGLDVYENEPNVPKELLGLDNVVLSPHCAVMTPESFEALFELIVGNLKAFFSNEPLKSVVSNE</sequence>
<keyword evidence="1" id="KW-0323">Glycolate pathway</keyword>
<dbReference type="OrthoDB" id="298012at2759"/>
<evidence type="ECO:0000313" key="11">
    <source>
        <dbReference type="Proteomes" id="UP001165190"/>
    </source>
</evidence>
<dbReference type="InterPro" id="IPR006140">
    <property type="entry name" value="D-isomer_DH_NAD-bd"/>
</dbReference>
<evidence type="ECO:0000256" key="6">
    <source>
        <dbReference type="ARBA" id="ARBA00061400"/>
    </source>
</evidence>
<evidence type="ECO:0000256" key="3">
    <source>
        <dbReference type="ARBA" id="ARBA00023002"/>
    </source>
</evidence>
<dbReference type="AlphaFoldDB" id="A0A9W7J3R4"/>
<dbReference type="PANTHER" id="PTHR10996:SF268">
    <property type="entry name" value="GLYOXYLATE_HYDROXYPYRUVATE REDUCTASE HPR3"/>
    <property type="match status" value="1"/>
</dbReference>
<keyword evidence="3 7" id="KW-0560">Oxidoreductase</keyword>
<comment type="caution">
    <text evidence="10">The sequence shown here is derived from an EMBL/GenBank/DDBJ whole genome shotgun (WGS) entry which is preliminary data.</text>
</comment>
<dbReference type="InterPro" id="IPR036291">
    <property type="entry name" value="NAD(P)-bd_dom_sf"/>
</dbReference>
<dbReference type="PANTHER" id="PTHR10996">
    <property type="entry name" value="2-HYDROXYACID DEHYDROGENASE-RELATED"/>
    <property type="match status" value="1"/>
</dbReference>
<dbReference type="GO" id="GO:0016618">
    <property type="term" value="F:hydroxypyruvate reductase [NAD(P)H] activity"/>
    <property type="evidence" value="ECO:0007669"/>
    <property type="project" value="UniProtKB-ARBA"/>
</dbReference>
<keyword evidence="11" id="KW-1185">Reference proteome</keyword>
<evidence type="ECO:0000256" key="5">
    <source>
        <dbReference type="ARBA" id="ARBA00023238"/>
    </source>
</evidence>
<evidence type="ECO:0000256" key="2">
    <source>
        <dbReference type="ARBA" id="ARBA00022857"/>
    </source>
</evidence>
<evidence type="ECO:0000259" key="9">
    <source>
        <dbReference type="Pfam" id="PF02826"/>
    </source>
</evidence>
<name>A0A9W7J3R4_HIBTR</name>
<accession>A0A9W7J3R4</accession>
<dbReference type="Gene3D" id="3.40.50.720">
    <property type="entry name" value="NAD(P)-binding Rossmann-like Domain"/>
    <property type="match status" value="2"/>
</dbReference>
<evidence type="ECO:0000259" key="8">
    <source>
        <dbReference type="Pfam" id="PF00389"/>
    </source>
</evidence>
<dbReference type="GO" id="GO:0051287">
    <property type="term" value="F:NAD binding"/>
    <property type="evidence" value="ECO:0007669"/>
    <property type="project" value="InterPro"/>
</dbReference>
<dbReference type="Pfam" id="PF00389">
    <property type="entry name" value="2-Hacid_dh"/>
    <property type="match status" value="1"/>
</dbReference>
<keyword evidence="5" id="KW-0601">Photorespiration</keyword>
<dbReference type="SUPFAM" id="SSF51735">
    <property type="entry name" value="NAD(P)-binding Rossmann-fold domains"/>
    <property type="match status" value="1"/>
</dbReference>
<gene>
    <name evidence="10" type="ORF">HRI_004150600</name>
</gene>
<dbReference type="Proteomes" id="UP001165190">
    <property type="component" value="Unassembled WGS sequence"/>
</dbReference>
<dbReference type="GO" id="GO:0005829">
    <property type="term" value="C:cytosol"/>
    <property type="evidence" value="ECO:0007669"/>
    <property type="project" value="TreeGrafter"/>
</dbReference>
<evidence type="ECO:0000256" key="7">
    <source>
        <dbReference type="RuleBase" id="RU003719"/>
    </source>
</evidence>
<keyword evidence="2" id="KW-0521">NADP</keyword>
<dbReference type="Pfam" id="PF02826">
    <property type="entry name" value="2-Hacid_dh_C"/>
    <property type="match status" value="1"/>
</dbReference>